<reference evidence="1 2" key="1">
    <citation type="journal article" date="2018" name="Nat. Biotechnol.">
        <title>A standardized bacterial taxonomy based on genome phylogeny substantially revises the tree of life.</title>
        <authorList>
            <person name="Parks D.H."/>
            <person name="Chuvochina M."/>
            <person name="Waite D.W."/>
            <person name="Rinke C."/>
            <person name="Skarshewski A."/>
            <person name="Chaumeil P.A."/>
            <person name="Hugenholtz P."/>
        </authorList>
    </citation>
    <scope>NUCLEOTIDE SEQUENCE [LARGE SCALE GENOMIC DNA]</scope>
    <source>
        <strain evidence="1">UBA11978</strain>
    </source>
</reference>
<proteinExistence type="predicted"/>
<evidence type="ECO:0000313" key="2">
    <source>
        <dbReference type="Proteomes" id="UP000263517"/>
    </source>
</evidence>
<organism evidence="1 2">
    <name type="scientific">Alteromonas australica</name>
    <dbReference type="NCBI Taxonomy" id="589873"/>
    <lineage>
        <taxon>Bacteria</taxon>
        <taxon>Pseudomonadati</taxon>
        <taxon>Pseudomonadota</taxon>
        <taxon>Gammaproteobacteria</taxon>
        <taxon>Alteromonadales</taxon>
        <taxon>Alteromonadaceae</taxon>
        <taxon>Alteromonas/Salinimonas group</taxon>
        <taxon>Alteromonas</taxon>
    </lineage>
</organism>
<dbReference type="AlphaFoldDB" id="A0A350P651"/>
<gene>
    <name evidence="1" type="ORF">DCW74_13655</name>
</gene>
<dbReference type="Proteomes" id="UP000263517">
    <property type="component" value="Unassembled WGS sequence"/>
</dbReference>
<protein>
    <submittedName>
        <fullName evidence="1">Uncharacterized protein</fullName>
    </submittedName>
</protein>
<comment type="caution">
    <text evidence="1">The sequence shown here is derived from an EMBL/GenBank/DDBJ whole genome shotgun (WGS) entry which is preliminary data.</text>
</comment>
<sequence length="207" mass="23589">MAGEFLPIGSQFGLGMGGGDKKVRAEYVPEWVFLHLKEALNLNRTAPNFDRNRMGMEQGATFEYDGELCSHVYCRSKVVADLLEEFVDAPRKVKREEEAKRREEELKRREEELAAAEPVPYGRIDVCGEVLSVKSQESMYGWTLKMLVKDRRGFKLWGSVPSAIDDVSRGDKIKFTAAVERSKDDEKFGFYKRPTKAAYVESFEDVA</sequence>
<name>A0A350P651_9ALTE</name>
<accession>A0A350P651</accession>
<evidence type="ECO:0000313" key="1">
    <source>
        <dbReference type="EMBL" id="HAW76768.1"/>
    </source>
</evidence>
<dbReference type="EMBL" id="DNAN01000487">
    <property type="protein sequence ID" value="HAW76768.1"/>
    <property type="molecule type" value="Genomic_DNA"/>
</dbReference>